<name>Q3AQY7_CHLCH</name>
<dbReference type="PROSITE" id="PS50937">
    <property type="entry name" value="HTH_MERR_2"/>
    <property type="match status" value="1"/>
</dbReference>
<gene>
    <name evidence="3" type="ordered locus">Cag_1328</name>
</gene>
<accession>Q3AQY7</accession>
<dbReference type="InterPro" id="IPR000551">
    <property type="entry name" value="MerR-type_HTH_dom"/>
</dbReference>
<keyword evidence="1" id="KW-0238">DNA-binding</keyword>
<dbReference type="Gene3D" id="1.10.1660.10">
    <property type="match status" value="1"/>
</dbReference>
<evidence type="ECO:0000313" key="3">
    <source>
        <dbReference type="EMBL" id="ABB28588.1"/>
    </source>
</evidence>
<evidence type="ECO:0000256" key="1">
    <source>
        <dbReference type="ARBA" id="ARBA00023125"/>
    </source>
</evidence>
<sequence>MYNKEQENKMAFESTKSYYSISEVTKIASVPAYLLRYWENFFTELNPSRDTRGNRRYTNRDIAMVLHIKELVYEKGYKLGKASELIKGKPRDTEEDHKTAEILRLQKQMGNDKNRFHTIEERRTLLLREIKLEIEEMLQMLG</sequence>
<dbReference type="STRING" id="340177.Cag_1328"/>
<dbReference type="PANTHER" id="PTHR30204:SF15">
    <property type="entry name" value="BLL5018 PROTEIN"/>
    <property type="match status" value="1"/>
</dbReference>
<feature type="domain" description="HTH merR-type" evidence="2">
    <location>
        <begin position="18"/>
        <end position="88"/>
    </location>
</feature>
<protein>
    <submittedName>
        <fullName evidence="3">Transcriptional regulator, MerR family</fullName>
    </submittedName>
</protein>
<evidence type="ECO:0000259" key="2">
    <source>
        <dbReference type="PROSITE" id="PS50937"/>
    </source>
</evidence>
<dbReference type="HOGENOM" id="CLU_045945_4_1_10"/>
<dbReference type="KEGG" id="cch:Cag_1328"/>
<dbReference type="AlphaFoldDB" id="Q3AQY7"/>
<dbReference type="SUPFAM" id="SSF46955">
    <property type="entry name" value="Putative DNA-binding domain"/>
    <property type="match status" value="1"/>
</dbReference>
<dbReference type="InterPro" id="IPR009061">
    <property type="entry name" value="DNA-bd_dom_put_sf"/>
</dbReference>
<reference evidence="3" key="1">
    <citation type="submission" date="2005-08" db="EMBL/GenBank/DDBJ databases">
        <title>Complete sequence of Chlorobium chlorochromatii CaD3.</title>
        <authorList>
            <person name="Copeland A."/>
            <person name="Lucas S."/>
            <person name="Lapidus A."/>
            <person name="Barry K."/>
            <person name="Detter J.C."/>
            <person name="Glavina T."/>
            <person name="Hammon N."/>
            <person name="Israni S."/>
            <person name="Pitluck S."/>
            <person name="Bryant D."/>
            <person name="Schmutz J."/>
            <person name="Larimer F."/>
            <person name="Land M."/>
            <person name="Kyrpides N."/>
            <person name="Ivanova N."/>
            <person name="Richardson P."/>
        </authorList>
    </citation>
    <scope>NUCLEOTIDE SEQUENCE [LARGE SCALE GENOMIC DNA]</scope>
    <source>
        <strain evidence="3">CaD3</strain>
    </source>
</reference>
<proteinExistence type="predicted"/>
<dbReference type="eggNOG" id="COG0789">
    <property type="taxonomic scope" value="Bacteria"/>
</dbReference>
<dbReference type="EMBL" id="CP000108">
    <property type="protein sequence ID" value="ABB28588.1"/>
    <property type="molecule type" value="Genomic_DNA"/>
</dbReference>
<dbReference type="InterPro" id="IPR047057">
    <property type="entry name" value="MerR_fam"/>
</dbReference>
<dbReference type="Pfam" id="PF13411">
    <property type="entry name" value="MerR_1"/>
    <property type="match status" value="1"/>
</dbReference>
<dbReference type="GO" id="GO:0003700">
    <property type="term" value="F:DNA-binding transcription factor activity"/>
    <property type="evidence" value="ECO:0007669"/>
    <property type="project" value="InterPro"/>
</dbReference>
<dbReference type="PANTHER" id="PTHR30204">
    <property type="entry name" value="REDOX-CYCLING DRUG-SENSING TRANSCRIPTIONAL ACTIVATOR SOXR"/>
    <property type="match status" value="1"/>
</dbReference>
<organism evidence="3">
    <name type="scientific">Chlorobium chlorochromatii (strain CaD3)</name>
    <dbReference type="NCBI Taxonomy" id="340177"/>
    <lineage>
        <taxon>Bacteria</taxon>
        <taxon>Pseudomonadati</taxon>
        <taxon>Chlorobiota</taxon>
        <taxon>Chlorobiia</taxon>
        <taxon>Chlorobiales</taxon>
        <taxon>Chlorobiaceae</taxon>
        <taxon>Chlorobium/Pelodictyon group</taxon>
        <taxon>Chlorobium</taxon>
    </lineage>
</organism>
<dbReference type="SMART" id="SM00422">
    <property type="entry name" value="HTH_MERR"/>
    <property type="match status" value="1"/>
</dbReference>
<dbReference type="GO" id="GO:0003677">
    <property type="term" value="F:DNA binding"/>
    <property type="evidence" value="ECO:0007669"/>
    <property type="project" value="UniProtKB-KW"/>
</dbReference>